<feature type="region of interest" description="Disordered" evidence="1">
    <location>
        <begin position="40"/>
        <end position="89"/>
    </location>
</feature>
<gene>
    <name evidence="2" type="ORF">Q8A67_005368</name>
</gene>
<comment type="caution">
    <text evidence="2">The sequence shown here is derived from an EMBL/GenBank/DDBJ whole genome shotgun (WGS) entry which is preliminary data.</text>
</comment>
<keyword evidence="3" id="KW-1185">Reference proteome</keyword>
<evidence type="ECO:0000313" key="3">
    <source>
        <dbReference type="Proteomes" id="UP001187343"/>
    </source>
</evidence>
<reference evidence="2" key="1">
    <citation type="submission" date="2023-08" db="EMBL/GenBank/DDBJ databases">
        <title>Chromosome-level Genome Assembly of mud carp (Cirrhinus molitorella).</title>
        <authorList>
            <person name="Liu H."/>
        </authorList>
    </citation>
    <scope>NUCLEOTIDE SEQUENCE</scope>
    <source>
        <strain evidence="2">Prfri</strain>
        <tissue evidence="2">Muscle</tissue>
    </source>
</reference>
<organism evidence="2 3">
    <name type="scientific">Cirrhinus molitorella</name>
    <name type="common">mud carp</name>
    <dbReference type="NCBI Taxonomy" id="172907"/>
    <lineage>
        <taxon>Eukaryota</taxon>
        <taxon>Metazoa</taxon>
        <taxon>Chordata</taxon>
        <taxon>Craniata</taxon>
        <taxon>Vertebrata</taxon>
        <taxon>Euteleostomi</taxon>
        <taxon>Actinopterygii</taxon>
        <taxon>Neopterygii</taxon>
        <taxon>Teleostei</taxon>
        <taxon>Ostariophysi</taxon>
        <taxon>Cypriniformes</taxon>
        <taxon>Cyprinidae</taxon>
        <taxon>Labeoninae</taxon>
        <taxon>Labeonini</taxon>
        <taxon>Cirrhinus</taxon>
    </lineage>
</organism>
<evidence type="ECO:0000256" key="1">
    <source>
        <dbReference type="SAM" id="MobiDB-lite"/>
    </source>
</evidence>
<dbReference type="EMBL" id="JAUYZG010000004">
    <property type="protein sequence ID" value="KAK2909531.1"/>
    <property type="molecule type" value="Genomic_DNA"/>
</dbReference>
<sequence length="126" mass="14030">MEEPEALRSDWLLQPMSSYQPITAGKRKLSAVERLPPLCRVAEQQQRRGGKNESQTTEETLTGHPEEAGRQQRSNERERKRGASLMNPRSVTRHLVTSLSFVDSTSIDSLVISVVVVKAVSVGFVV</sequence>
<protein>
    <submittedName>
        <fullName evidence="2">Uncharacterized protein</fullName>
    </submittedName>
</protein>
<name>A0AA88PZM0_9TELE</name>
<dbReference type="AlphaFoldDB" id="A0AA88PZM0"/>
<proteinExistence type="predicted"/>
<dbReference type="Proteomes" id="UP001187343">
    <property type="component" value="Unassembled WGS sequence"/>
</dbReference>
<evidence type="ECO:0000313" key="2">
    <source>
        <dbReference type="EMBL" id="KAK2909531.1"/>
    </source>
</evidence>
<accession>A0AA88PZM0</accession>
<feature type="compositionally biased region" description="Basic and acidic residues" evidence="1">
    <location>
        <begin position="64"/>
        <end position="81"/>
    </location>
</feature>